<evidence type="ECO:0000313" key="3">
    <source>
        <dbReference type="EMBL" id="POG55066.1"/>
    </source>
</evidence>
<protein>
    <recommendedName>
        <fullName evidence="2">Restriction endonuclease type IV Mrr domain-containing protein</fullName>
    </recommendedName>
</protein>
<dbReference type="AlphaFoldDB" id="A0A2P4NPK3"/>
<evidence type="ECO:0000313" key="4">
    <source>
        <dbReference type="Proteomes" id="UP000053621"/>
    </source>
</evidence>
<dbReference type="OrthoDB" id="306609at2157"/>
<dbReference type="InterPro" id="IPR007560">
    <property type="entry name" value="Restrct_endonuc_IV_Mrr"/>
</dbReference>
<accession>A0A2P4NPK3</accession>
<keyword evidence="4" id="KW-1185">Reference proteome</keyword>
<dbReference type="GO" id="GO:0009307">
    <property type="term" value="P:DNA restriction-modification system"/>
    <property type="evidence" value="ECO:0007669"/>
    <property type="project" value="InterPro"/>
</dbReference>
<name>A0A2P4NPK3_9EURY</name>
<organism evidence="3 4">
    <name type="scientific">Haloferax marisrubri</name>
    <dbReference type="NCBI Taxonomy" id="1544719"/>
    <lineage>
        <taxon>Archaea</taxon>
        <taxon>Methanobacteriati</taxon>
        <taxon>Methanobacteriota</taxon>
        <taxon>Stenosarchaea group</taxon>
        <taxon>Halobacteria</taxon>
        <taxon>Halobacteriales</taxon>
        <taxon>Haloferacaceae</taxon>
        <taxon>Haloferax</taxon>
    </lineage>
</organism>
<feature type="compositionally biased region" description="Acidic residues" evidence="1">
    <location>
        <begin position="296"/>
        <end position="305"/>
    </location>
</feature>
<feature type="compositionally biased region" description="Polar residues" evidence="1">
    <location>
        <begin position="66"/>
        <end position="78"/>
    </location>
</feature>
<sequence length="321" mass="35917">MSNRHNPEWYDAGSVRKTIERAVDDSVPVYKLIDFIHKKEYSSVSERRVKRLVEGTLEQLDEKISQTELSQPRSTDSSPRPMENRRADVDDVEYLSTDEFARVLGVVLQRFEGRTRRSDVRDSAVDLYWNRSHTTVGIRTVSVVSGCSVSAQEVRPMVDGNTKPREGRAPSDLVVVTNGTFDADARELADEHGIFLCNGDQLEQWFRIAGVSDSLLADVLERGKEREFDMDARVEEEPSIPPQVTDFDVIEELSSSSASRPEIVDEEHEIEPPSEPPQGGADESPQAGEYGRLGADESEDADGDVFGDLQKKVNEQTNDSN</sequence>
<evidence type="ECO:0000259" key="2">
    <source>
        <dbReference type="Pfam" id="PF04471"/>
    </source>
</evidence>
<feature type="region of interest" description="Disordered" evidence="1">
    <location>
        <begin position="253"/>
        <end position="321"/>
    </location>
</feature>
<dbReference type="EMBL" id="LOPW02000016">
    <property type="protein sequence ID" value="POG55066.1"/>
    <property type="molecule type" value="Genomic_DNA"/>
</dbReference>
<evidence type="ECO:0000256" key="1">
    <source>
        <dbReference type="SAM" id="MobiDB-lite"/>
    </source>
</evidence>
<reference evidence="3" key="1">
    <citation type="submission" date="2017-08" db="EMBL/GenBank/DDBJ databases">
        <title>Haloferax marisrubri sp. nov., isolated from the Discovery deep brine-seawater interface in the Red Sea.</title>
        <authorList>
            <person name="Zhang G."/>
            <person name="Stingl U."/>
        </authorList>
    </citation>
    <scope>NUCLEOTIDE SEQUENCE [LARGE SCALE GENOMIC DNA]</scope>
    <source>
        <strain evidence="3">SB3</strain>
    </source>
</reference>
<feature type="region of interest" description="Disordered" evidence="1">
    <location>
        <begin position="63"/>
        <end position="89"/>
    </location>
</feature>
<proteinExistence type="predicted"/>
<dbReference type="GO" id="GO:0004519">
    <property type="term" value="F:endonuclease activity"/>
    <property type="evidence" value="ECO:0007669"/>
    <property type="project" value="InterPro"/>
</dbReference>
<comment type="caution">
    <text evidence="3">The sequence shown here is derived from an EMBL/GenBank/DDBJ whole genome shotgun (WGS) entry which is preliminary data.</text>
</comment>
<gene>
    <name evidence="3" type="ORF">AUR65_011600</name>
</gene>
<dbReference type="GO" id="GO:0003677">
    <property type="term" value="F:DNA binding"/>
    <property type="evidence" value="ECO:0007669"/>
    <property type="project" value="InterPro"/>
</dbReference>
<dbReference type="RefSeq" id="WP_058567025.1">
    <property type="nucleotide sequence ID" value="NZ_LOPW02000016.1"/>
</dbReference>
<feature type="domain" description="Restriction endonuclease type IV Mrr" evidence="2">
    <location>
        <begin position="95"/>
        <end position="205"/>
    </location>
</feature>
<dbReference type="Pfam" id="PF04471">
    <property type="entry name" value="Mrr_cat"/>
    <property type="match status" value="1"/>
</dbReference>
<dbReference type="Proteomes" id="UP000053621">
    <property type="component" value="Unassembled WGS sequence"/>
</dbReference>